<feature type="repeat" description="WD" evidence="6">
    <location>
        <begin position="285"/>
        <end position="326"/>
    </location>
</feature>
<dbReference type="PANTHER" id="PTHR19879:SF9">
    <property type="entry name" value="TRANSCRIPTION INITIATION FACTOR TFIID SUBUNIT 5"/>
    <property type="match status" value="1"/>
</dbReference>
<dbReference type="SUPFAM" id="SSF50978">
    <property type="entry name" value="WD40 repeat-like"/>
    <property type="match status" value="1"/>
</dbReference>
<dbReference type="InterPro" id="IPR036322">
    <property type="entry name" value="WD40_repeat_dom_sf"/>
</dbReference>
<feature type="coiled-coil region" evidence="8">
    <location>
        <begin position="681"/>
        <end position="722"/>
    </location>
</feature>
<dbReference type="PANTHER" id="PTHR19879">
    <property type="entry name" value="TRANSCRIPTION INITIATION FACTOR TFIID"/>
    <property type="match status" value="1"/>
</dbReference>
<dbReference type="InterPro" id="IPR015943">
    <property type="entry name" value="WD40/YVTN_repeat-like_dom_sf"/>
</dbReference>
<dbReference type="InterPro" id="IPR009056">
    <property type="entry name" value="Cyt_c-like_dom"/>
</dbReference>
<evidence type="ECO:0000256" key="5">
    <source>
        <dbReference type="ARBA" id="ARBA00023004"/>
    </source>
</evidence>
<feature type="repeat" description="WD" evidence="6">
    <location>
        <begin position="327"/>
        <end position="368"/>
    </location>
</feature>
<evidence type="ECO:0000313" key="12">
    <source>
        <dbReference type="Proteomes" id="UP000557717"/>
    </source>
</evidence>
<dbReference type="Gene3D" id="1.10.287.1490">
    <property type="match status" value="1"/>
</dbReference>
<organism evidence="11 12">
    <name type="scientific">Haloferula luteola</name>
    <dbReference type="NCBI Taxonomy" id="595692"/>
    <lineage>
        <taxon>Bacteria</taxon>
        <taxon>Pseudomonadati</taxon>
        <taxon>Verrucomicrobiota</taxon>
        <taxon>Verrucomicrobiia</taxon>
        <taxon>Verrucomicrobiales</taxon>
        <taxon>Verrucomicrobiaceae</taxon>
        <taxon>Haloferula</taxon>
    </lineage>
</organism>
<keyword evidence="3 7" id="KW-0479">Metal-binding</keyword>
<dbReference type="InterPro" id="IPR001680">
    <property type="entry name" value="WD40_rpt"/>
</dbReference>
<evidence type="ECO:0000256" key="8">
    <source>
        <dbReference type="SAM" id="Coils"/>
    </source>
</evidence>
<name>A0A840V9W1_9BACT</name>
<dbReference type="PROSITE" id="PS50082">
    <property type="entry name" value="WD_REPEATS_2"/>
    <property type="match status" value="2"/>
</dbReference>
<evidence type="ECO:0000256" key="6">
    <source>
        <dbReference type="PROSITE-ProRule" id="PRU00221"/>
    </source>
</evidence>
<dbReference type="Gene3D" id="1.10.760.10">
    <property type="entry name" value="Cytochrome c-like domain"/>
    <property type="match status" value="1"/>
</dbReference>
<evidence type="ECO:0000256" key="9">
    <source>
        <dbReference type="SAM" id="MobiDB-lite"/>
    </source>
</evidence>
<dbReference type="PROSITE" id="PS51007">
    <property type="entry name" value="CYTC"/>
    <property type="match status" value="1"/>
</dbReference>
<dbReference type="GO" id="GO:0009055">
    <property type="term" value="F:electron transfer activity"/>
    <property type="evidence" value="ECO:0007669"/>
    <property type="project" value="InterPro"/>
</dbReference>
<dbReference type="GO" id="GO:0020037">
    <property type="term" value="F:heme binding"/>
    <property type="evidence" value="ECO:0007669"/>
    <property type="project" value="InterPro"/>
</dbReference>
<evidence type="ECO:0000256" key="3">
    <source>
        <dbReference type="ARBA" id="ARBA00022723"/>
    </source>
</evidence>
<evidence type="ECO:0000256" key="7">
    <source>
        <dbReference type="PROSITE-ProRule" id="PRU00433"/>
    </source>
</evidence>
<protein>
    <submittedName>
        <fullName evidence="11">Putative nucleic acid-binding Zn-ribbon protein</fullName>
    </submittedName>
</protein>
<keyword evidence="12" id="KW-1185">Reference proteome</keyword>
<dbReference type="Pfam" id="PF07635">
    <property type="entry name" value="PSCyt1"/>
    <property type="match status" value="1"/>
</dbReference>
<dbReference type="InterPro" id="IPR036909">
    <property type="entry name" value="Cyt_c-like_dom_sf"/>
</dbReference>
<dbReference type="RefSeq" id="WP_184017671.1">
    <property type="nucleotide sequence ID" value="NZ_JACHFD010000007.1"/>
</dbReference>
<feature type="region of interest" description="Disordered" evidence="9">
    <location>
        <begin position="584"/>
        <end position="636"/>
    </location>
</feature>
<keyword evidence="2 7" id="KW-0349">Heme</keyword>
<dbReference type="PROSITE" id="PS50294">
    <property type="entry name" value="WD_REPEATS_REGION"/>
    <property type="match status" value="2"/>
</dbReference>
<feature type="region of interest" description="Disordered" evidence="9">
    <location>
        <begin position="474"/>
        <end position="526"/>
    </location>
</feature>
<feature type="region of interest" description="Disordered" evidence="9">
    <location>
        <begin position="114"/>
        <end position="144"/>
    </location>
</feature>
<evidence type="ECO:0000256" key="2">
    <source>
        <dbReference type="ARBA" id="ARBA00022617"/>
    </source>
</evidence>
<dbReference type="GO" id="GO:0046872">
    <property type="term" value="F:metal ion binding"/>
    <property type="evidence" value="ECO:0007669"/>
    <property type="project" value="UniProtKB-KW"/>
</dbReference>
<dbReference type="Gene3D" id="2.130.10.10">
    <property type="entry name" value="YVTN repeat-like/Quinoprotein amine dehydrogenase"/>
    <property type="match status" value="2"/>
</dbReference>
<keyword evidence="8" id="KW-0175">Coiled coil</keyword>
<sequence length="824" mass="89669">MTFRPHTLLLALALPCMAEEKVTYDDHIFPLFQQSCLNCHNPDKAKGGLDLSSYTGAMKGGSGGKIAEAGDTGSKLLAVILQTSEPKMPPEGDKLSDPKIAQIRAWIEGGLLENASSKAQKPSKPKFDMSLSAHPTAKPDGPPPMPRHVLLEPAVVAERPAAVQSMTTSPWAPLLAVTGQHQVLLFDTTTLDLVGILPFPEGDPVALAFTPNGRYLIVGGGIPGKSGVTVTFDISDGSRVMTAGKEFDSILACDLRPDLATVATGSPSRKIKIWNTADGSSVASIKKHTDWVTAVDFSPDGVLLATGDRNGGVWVWEAASGNEFHTLRAHQASIRTAAFRADSNVLATASEDGTVRFWEMNNGSEIKKIDAHPGGVLDFSWARDGSFATCGRDGKARLWKPDFNPLHEITELPELPVSIALDGEGQRVFIACYNGVIRVHQVSDATFLGQIDANPPTIETRLAHIRSALESQPGIVTQATQARDQRRAARNEAQTAVTSLQTRKSEAESTERETGQHHQQERAERDRLQAELSPLHHEREVRQTELADLGAQMGAHRQQLAPLAQQRDEAQAALANAELHWNEVQQSADDPEKPARIAAATASRDQCRQKSAETQSRFDASASQLATLETRHQDTNRQLGELNDRIAPLESALAEHQKTTAESQRAWEDAQAQLAPLQSSIEAAQKTLAEHEKVLAEGESELVEAQATLSHLEQDLQHWTAAEIRTRALAAARLAEESALQSDTLAESFNPLQEGFEKQLAILQKARAENLPDLPALETQLHQQEHDLILARQALAKALAETEQRRHHADQLQQNYLQALGESH</sequence>
<evidence type="ECO:0000259" key="10">
    <source>
        <dbReference type="PROSITE" id="PS51007"/>
    </source>
</evidence>
<feature type="compositionally biased region" description="Polar residues" evidence="9">
    <location>
        <begin position="612"/>
        <end position="627"/>
    </location>
</feature>
<evidence type="ECO:0000256" key="1">
    <source>
        <dbReference type="ARBA" id="ARBA00022574"/>
    </source>
</evidence>
<reference evidence="11 12" key="1">
    <citation type="submission" date="2020-08" db="EMBL/GenBank/DDBJ databases">
        <title>Genomic Encyclopedia of Type Strains, Phase IV (KMG-IV): sequencing the most valuable type-strain genomes for metagenomic binning, comparative biology and taxonomic classification.</title>
        <authorList>
            <person name="Goeker M."/>
        </authorList>
    </citation>
    <scope>NUCLEOTIDE SEQUENCE [LARGE SCALE GENOMIC DNA]</scope>
    <source>
        <strain evidence="11 12">YC6886</strain>
    </source>
</reference>
<evidence type="ECO:0000256" key="4">
    <source>
        <dbReference type="ARBA" id="ARBA00022737"/>
    </source>
</evidence>
<comment type="caution">
    <text evidence="11">The sequence shown here is derived from an EMBL/GenBank/DDBJ whole genome shotgun (WGS) entry which is preliminary data.</text>
</comment>
<dbReference type="Proteomes" id="UP000557717">
    <property type="component" value="Unassembled WGS sequence"/>
</dbReference>
<dbReference type="Pfam" id="PF00400">
    <property type="entry name" value="WD40"/>
    <property type="match status" value="3"/>
</dbReference>
<dbReference type="PROSITE" id="PS00678">
    <property type="entry name" value="WD_REPEATS_1"/>
    <property type="match status" value="2"/>
</dbReference>
<keyword evidence="1 6" id="KW-0853">WD repeat</keyword>
<dbReference type="CDD" id="cd00200">
    <property type="entry name" value="WD40"/>
    <property type="match status" value="1"/>
</dbReference>
<proteinExistence type="predicted"/>
<keyword evidence="5 7" id="KW-0408">Iron</keyword>
<dbReference type="AlphaFoldDB" id="A0A840V9W1"/>
<dbReference type="SUPFAM" id="SSF46626">
    <property type="entry name" value="Cytochrome c"/>
    <property type="match status" value="1"/>
</dbReference>
<dbReference type="SMART" id="SM00320">
    <property type="entry name" value="WD40"/>
    <property type="match status" value="5"/>
</dbReference>
<evidence type="ECO:0000313" key="11">
    <source>
        <dbReference type="EMBL" id="MBB5351468.1"/>
    </source>
</evidence>
<dbReference type="EMBL" id="JACHFD010000007">
    <property type="protein sequence ID" value="MBB5351468.1"/>
    <property type="molecule type" value="Genomic_DNA"/>
</dbReference>
<gene>
    <name evidence="11" type="ORF">HNR46_001705</name>
</gene>
<accession>A0A840V9W1</accession>
<keyword evidence="4" id="KW-0677">Repeat</keyword>
<feature type="domain" description="Cytochrome c" evidence="10">
    <location>
        <begin position="20"/>
        <end position="111"/>
    </location>
</feature>
<dbReference type="InterPro" id="IPR011429">
    <property type="entry name" value="Cyt_c_Planctomycete-type"/>
</dbReference>
<dbReference type="InterPro" id="IPR019775">
    <property type="entry name" value="WD40_repeat_CS"/>
</dbReference>
<feature type="compositionally biased region" description="Basic and acidic residues" evidence="9">
    <location>
        <begin position="503"/>
        <end position="526"/>
    </location>
</feature>